<proteinExistence type="predicted"/>
<protein>
    <submittedName>
        <fullName evidence="1">Uncharacterized protein</fullName>
    </submittedName>
</protein>
<accession>A0AAV4GYG4</accession>
<comment type="caution">
    <text evidence="1">The sequence shown here is derived from an EMBL/GenBank/DDBJ whole genome shotgun (WGS) entry which is preliminary data.</text>
</comment>
<evidence type="ECO:0000313" key="1">
    <source>
        <dbReference type="EMBL" id="GFR90294.1"/>
    </source>
</evidence>
<organism evidence="1 2">
    <name type="scientific">Elysia marginata</name>
    <dbReference type="NCBI Taxonomy" id="1093978"/>
    <lineage>
        <taxon>Eukaryota</taxon>
        <taxon>Metazoa</taxon>
        <taxon>Spiralia</taxon>
        <taxon>Lophotrochozoa</taxon>
        <taxon>Mollusca</taxon>
        <taxon>Gastropoda</taxon>
        <taxon>Heterobranchia</taxon>
        <taxon>Euthyneura</taxon>
        <taxon>Panpulmonata</taxon>
        <taxon>Sacoglossa</taxon>
        <taxon>Placobranchoidea</taxon>
        <taxon>Plakobranchidae</taxon>
        <taxon>Elysia</taxon>
    </lineage>
</organism>
<dbReference type="AlphaFoldDB" id="A0AAV4GYG4"/>
<name>A0AAV4GYG4_9GAST</name>
<keyword evidence="2" id="KW-1185">Reference proteome</keyword>
<sequence length="286" mass="31942">MAESTKDDSTRNLDPKHPNFIPVPDFGLYNIPEGFRSDAVLEYINISARTVKLVTRYNSPDRPTSSTRGLKDGKRLGSGWVVKLEYLGQQSENPECKESLAPESHCWAVIINTSTQLVYDSQEAKATQVELFYDDESSLEEGKVITLQGVEIEETDPTSHISLLVCFTHDAALAKQLDDYVKENMALREAILREMTNDVDLTQVMVICHPQGLPKRIWMGPKLERVKESGYSNSAVIVFSARVCPGVVGAPVVVLHGEDCEDPVWFYIVENTLEREMFANDGLAVC</sequence>
<evidence type="ECO:0000313" key="2">
    <source>
        <dbReference type="Proteomes" id="UP000762676"/>
    </source>
</evidence>
<dbReference type="EMBL" id="BMAT01008663">
    <property type="protein sequence ID" value="GFR90294.1"/>
    <property type="molecule type" value="Genomic_DNA"/>
</dbReference>
<dbReference type="Proteomes" id="UP000762676">
    <property type="component" value="Unassembled WGS sequence"/>
</dbReference>
<gene>
    <name evidence="1" type="ORF">ElyMa_004300800</name>
</gene>
<reference evidence="1 2" key="1">
    <citation type="journal article" date="2021" name="Elife">
        <title>Chloroplast acquisition without the gene transfer in kleptoplastic sea slugs, Plakobranchus ocellatus.</title>
        <authorList>
            <person name="Maeda T."/>
            <person name="Takahashi S."/>
            <person name="Yoshida T."/>
            <person name="Shimamura S."/>
            <person name="Takaki Y."/>
            <person name="Nagai Y."/>
            <person name="Toyoda A."/>
            <person name="Suzuki Y."/>
            <person name="Arimoto A."/>
            <person name="Ishii H."/>
            <person name="Satoh N."/>
            <person name="Nishiyama T."/>
            <person name="Hasebe M."/>
            <person name="Maruyama T."/>
            <person name="Minagawa J."/>
            <person name="Obokata J."/>
            <person name="Shigenobu S."/>
        </authorList>
    </citation>
    <scope>NUCLEOTIDE SEQUENCE [LARGE SCALE GENOMIC DNA]</scope>
</reference>